<dbReference type="EMBL" id="JAATLK010000001">
    <property type="protein sequence ID" value="NIZ46334.1"/>
    <property type="molecule type" value="Genomic_DNA"/>
</dbReference>
<feature type="chain" id="PRO_5036832934" evidence="1">
    <location>
        <begin position="24"/>
        <end position="184"/>
    </location>
</feature>
<proteinExistence type="predicted"/>
<comment type="caution">
    <text evidence="2">The sequence shown here is derived from an EMBL/GenBank/DDBJ whole genome shotgun (WGS) entry which is preliminary data.</text>
</comment>
<sequence length="184" mass="21329">MTYSYKWFLLSIKLLLSTMPLFANEVTITPMGWSSDGKLALAIIHPNPRDGYDASYFIVDLIDDIILAQFDEMAETDQKALVRLESRWWSPMQQLMKNHKIQPVETQEQLPQSFEAYKRNYQLLLQPNQLILMHNQKKKVILSPVHTSAQLLNVYLSPHEARIAIILKVHDQIFIYGSNLLVGF</sequence>
<name>A0A968GAP6_9SPIO</name>
<accession>A0A968GAP6</accession>
<dbReference type="RefSeq" id="WP_167702805.1">
    <property type="nucleotide sequence ID" value="NZ_CP118168.1"/>
</dbReference>
<keyword evidence="3" id="KW-1185">Reference proteome</keyword>
<keyword evidence="1" id="KW-0732">Signal</keyword>
<dbReference type="AlphaFoldDB" id="A0A968GAP6"/>
<organism evidence="2 3">
    <name type="scientific">Entomospira nematocerorum</name>
    <dbReference type="NCBI Taxonomy" id="2719987"/>
    <lineage>
        <taxon>Bacteria</taxon>
        <taxon>Pseudomonadati</taxon>
        <taxon>Spirochaetota</taxon>
        <taxon>Spirochaetia</taxon>
        <taxon>Spirochaetales</taxon>
        <taxon>Spirochaetaceae</taxon>
        <taxon>Entomospira</taxon>
    </lineage>
</organism>
<evidence type="ECO:0000256" key="1">
    <source>
        <dbReference type="SAM" id="SignalP"/>
    </source>
</evidence>
<evidence type="ECO:0000313" key="3">
    <source>
        <dbReference type="Proteomes" id="UP000752013"/>
    </source>
</evidence>
<protein>
    <submittedName>
        <fullName evidence="2">Uncharacterized protein</fullName>
    </submittedName>
</protein>
<feature type="signal peptide" evidence="1">
    <location>
        <begin position="1"/>
        <end position="23"/>
    </location>
</feature>
<dbReference type="Proteomes" id="UP000752013">
    <property type="component" value="Unassembled WGS sequence"/>
</dbReference>
<evidence type="ECO:0000313" key="2">
    <source>
        <dbReference type="EMBL" id="NIZ46334.1"/>
    </source>
</evidence>
<reference evidence="2" key="1">
    <citation type="submission" date="2020-03" db="EMBL/GenBank/DDBJ databases">
        <title>Spirochaetal bacteria isolated from arthropods constitute a novel genus Entomospira genus novum within the order Spirochaetales.</title>
        <authorList>
            <person name="Grana-Miraglia L."/>
            <person name="Sikutova S."/>
            <person name="Fingerle V."/>
            <person name="Sing A."/>
            <person name="Castillo-Ramirez S."/>
            <person name="Margos G."/>
            <person name="Rudolf I."/>
        </authorList>
    </citation>
    <scope>NUCLEOTIDE SEQUENCE</scope>
    <source>
        <strain evidence="2">BR208</strain>
    </source>
</reference>
<gene>
    <name evidence="2" type="ORF">HCT46_00130</name>
</gene>